<gene>
    <name evidence="1" type="ORF">CEXT_759771</name>
</gene>
<organism evidence="1 2">
    <name type="scientific">Caerostris extrusa</name>
    <name type="common">Bark spider</name>
    <name type="synonym">Caerostris bankana</name>
    <dbReference type="NCBI Taxonomy" id="172846"/>
    <lineage>
        <taxon>Eukaryota</taxon>
        <taxon>Metazoa</taxon>
        <taxon>Ecdysozoa</taxon>
        <taxon>Arthropoda</taxon>
        <taxon>Chelicerata</taxon>
        <taxon>Arachnida</taxon>
        <taxon>Araneae</taxon>
        <taxon>Araneomorphae</taxon>
        <taxon>Entelegynae</taxon>
        <taxon>Araneoidea</taxon>
        <taxon>Araneidae</taxon>
        <taxon>Caerostris</taxon>
    </lineage>
</organism>
<name>A0AAV4SRN4_CAEEX</name>
<dbReference type="Proteomes" id="UP001054945">
    <property type="component" value="Unassembled WGS sequence"/>
</dbReference>
<evidence type="ECO:0000313" key="1">
    <source>
        <dbReference type="EMBL" id="GIY35969.1"/>
    </source>
</evidence>
<protein>
    <recommendedName>
        <fullName evidence="3">Telomerase reverse transcriptase</fullName>
    </recommendedName>
</protein>
<reference evidence="1 2" key="1">
    <citation type="submission" date="2021-06" db="EMBL/GenBank/DDBJ databases">
        <title>Caerostris extrusa draft genome.</title>
        <authorList>
            <person name="Kono N."/>
            <person name="Arakawa K."/>
        </authorList>
    </citation>
    <scope>NUCLEOTIDE SEQUENCE [LARGE SCALE GENOMIC DNA]</scope>
</reference>
<dbReference type="AlphaFoldDB" id="A0AAV4SRN4"/>
<accession>A0AAV4SRN4</accession>
<proteinExistence type="predicted"/>
<comment type="caution">
    <text evidence="1">The sequence shown here is derived from an EMBL/GenBank/DDBJ whole genome shotgun (WGS) entry which is preliminary data.</text>
</comment>
<sequence length="217" mass="25233">MVLQKVKKKLRSNSSTQLPRKRFHFSRNERIRRKLKKTASFSTLEILRQRLLRAAYAGNENGPNSGQNCHEFEKPQMRKNEASRQCSCDIFGRTHLSRPILPEVKGDSGPEGDVQRMPESDMINSLKGNHLEYTVPQYEESLTPAFRQPLHYLSMCAKIFFPLRQKANSFVFNTLEILRQRLCKQLMQDCPSPDWHLLVSRLLPMFSSLNRTDILAK</sequence>
<evidence type="ECO:0000313" key="2">
    <source>
        <dbReference type="Proteomes" id="UP001054945"/>
    </source>
</evidence>
<dbReference type="EMBL" id="BPLR01009985">
    <property type="protein sequence ID" value="GIY35969.1"/>
    <property type="molecule type" value="Genomic_DNA"/>
</dbReference>
<keyword evidence="2" id="KW-1185">Reference proteome</keyword>
<evidence type="ECO:0008006" key="3">
    <source>
        <dbReference type="Google" id="ProtNLM"/>
    </source>
</evidence>